<dbReference type="AlphaFoldDB" id="A0A9N8Z2V2"/>
<keyword evidence="2" id="KW-1185">Reference proteome</keyword>
<feature type="non-terminal residue" evidence="1">
    <location>
        <position position="1"/>
    </location>
</feature>
<evidence type="ECO:0000313" key="2">
    <source>
        <dbReference type="Proteomes" id="UP000789759"/>
    </source>
</evidence>
<proteinExistence type="predicted"/>
<dbReference type="Proteomes" id="UP000789759">
    <property type="component" value="Unassembled WGS sequence"/>
</dbReference>
<comment type="caution">
    <text evidence="1">The sequence shown here is derived from an EMBL/GenBank/DDBJ whole genome shotgun (WGS) entry which is preliminary data.</text>
</comment>
<organism evidence="1 2">
    <name type="scientific">Cetraspora pellucida</name>
    <dbReference type="NCBI Taxonomy" id="1433469"/>
    <lineage>
        <taxon>Eukaryota</taxon>
        <taxon>Fungi</taxon>
        <taxon>Fungi incertae sedis</taxon>
        <taxon>Mucoromycota</taxon>
        <taxon>Glomeromycotina</taxon>
        <taxon>Glomeromycetes</taxon>
        <taxon>Diversisporales</taxon>
        <taxon>Gigasporaceae</taxon>
        <taxon>Cetraspora</taxon>
    </lineage>
</organism>
<dbReference type="OrthoDB" id="2439925at2759"/>
<reference evidence="1" key="1">
    <citation type="submission" date="2021-06" db="EMBL/GenBank/DDBJ databases">
        <authorList>
            <person name="Kallberg Y."/>
            <person name="Tangrot J."/>
            <person name="Rosling A."/>
        </authorList>
    </citation>
    <scope>NUCLEOTIDE SEQUENCE</scope>
    <source>
        <strain evidence="1">FL966</strain>
    </source>
</reference>
<dbReference type="EMBL" id="CAJVQA010000315">
    <property type="protein sequence ID" value="CAG8468112.1"/>
    <property type="molecule type" value="Genomic_DNA"/>
</dbReference>
<sequence>LRRKLDYSSNDHEFTHNYLAVMKVRSLLKNQIIQNNEDNVENILSEDKEDDKSYEISEVKTKKQSLCVIFNNAKEEIGCYNSAARLISLT</sequence>
<name>A0A9N8Z2V2_9GLOM</name>
<protein>
    <submittedName>
        <fullName evidence="1">22132_t:CDS:1</fullName>
    </submittedName>
</protein>
<evidence type="ECO:0000313" key="1">
    <source>
        <dbReference type="EMBL" id="CAG8468112.1"/>
    </source>
</evidence>
<accession>A0A9N8Z2V2</accession>
<gene>
    <name evidence="1" type="ORF">CPELLU_LOCUS940</name>
</gene>